<evidence type="ECO:0000256" key="5">
    <source>
        <dbReference type="SAM" id="SignalP"/>
    </source>
</evidence>
<evidence type="ECO:0000256" key="3">
    <source>
        <dbReference type="PROSITE-ProRule" id="PRU00433"/>
    </source>
</evidence>
<dbReference type="PROSITE" id="PS51007">
    <property type="entry name" value="CYTC"/>
    <property type="match status" value="1"/>
</dbReference>
<feature type="chain" id="PRO_5046242444" description="Cytochrome c domain-containing protein" evidence="5">
    <location>
        <begin position="27"/>
        <end position="460"/>
    </location>
</feature>
<proteinExistence type="predicted"/>
<feature type="compositionally biased region" description="Basic and acidic residues" evidence="4">
    <location>
        <begin position="446"/>
        <end position="460"/>
    </location>
</feature>
<evidence type="ECO:0000256" key="2">
    <source>
        <dbReference type="ARBA" id="ARBA00023004"/>
    </source>
</evidence>
<feature type="domain" description="Cytochrome c" evidence="6">
    <location>
        <begin position="333"/>
        <end position="460"/>
    </location>
</feature>
<keyword evidence="2 3" id="KW-0408">Iron</keyword>
<keyword evidence="1 3" id="KW-0479">Metal-binding</keyword>
<name>A0ABW0PAX5_9BURK</name>
<keyword evidence="5" id="KW-0732">Signal</keyword>
<accession>A0ABW0PAX5</accession>
<keyword evidence="3" id="KW-0349">Heme</keyword>
<keyword evidence="8" id="KW-1185">Reference proteome</keyword>
<dbReference type="InterPro" id="IPR009056">
    <property type="entry name" value="Cyt_c-like_dom"/>
</dbReference>
<comment type="caution">
    <text evidence="7">The sequence shown here is derived from an EMBL/GenBank/DDBJ whole genome shotgun (WGS) entry which is preliminary data.</text>
</comment>
<evidence type="ECO:0000256" key="1">
    <source>
        <dbReference type="ARBA" id="ARBA00022723"/>
    </source>
</evidence>
<sequence>MRIRTLYLCYCLCVVGVLLALPAASAAADPYLDHNGHTPPRSDYAGPLFKLSHAYPSGLPAPAMPWRAAIGNAPITVANAPVYVQALKDHVAQDMLALLAGDGGWDPGRRGWFNDPWLGPQREAIHGMLLGHERVDDGLFKKSGLTKPFTTYVITYYNRTAAQTIGAIWRDPHVPRLGGGATQYADGSITVKLAFTTAGPHDWPAMRGAPSWPMMMTANATTGHYDRPTLGKAYLMQLDIVVKDRQSAPQTGWVFTTLVYDRAARPGSDGVWDQMVPLGAQWGNDPRVDSAANPGAPLFESWINRNAPPYALETLGWGGRLSGPNDLGVNDLSVVAAGRRSLVRRAPNSSCLSCHGASQWNPANPAKGMASFMMPLVPPAPDAAANAGAPYLNSPAPGAAAWLRWFQNRAGDVPMDAGSIAGDYDLALTFRVLPAWHAARSGKKPPPQERDAGAQALPRD</sequence>
<evidence type="ECO:0000256" key="4">
    <source>
        <dbReference type="SAM" id="MobiDB-lite"/>
    </source>
</evidence>
<feature type="signal peptide" evidence="5">
    <location>
        <begin position="1"/>
        <end position="26"/>
    </location>
</feature>
<feature type="region of interest" description="Disordered" evidence="4">
    <location>
        <begin position="438"/>
        <end position="460"/>
    </location>
</feature>
<evidence type="ECO:0000259" key="6">
    <source>
        <dbReference type="PROSITE" id="PS51007"/>
    </source>
</evidence>
<evidence type="ECO:0000313" key="7">
    <source>
        <dbReference type="EMBL" id="MFC5509789.1"/>
    </source>
</evidence>
<dbReference type="RefSeq" id="WP_379716095.1">
    <property type="nucleotide sequence ID" value="NZ_JBHSMS010000006.1"/>
</dbReference>
<dbReference type="EMBL" id="JBHSMS010000006">
    <property type="protein sequence ID" value="MFC5509789.1"/>
    <property type="molecule type" value="Genomic_DNA"/>
</dbReference>
<evidence type="ECO:0000313" key="8">
    <source>
        <dbReference type="Proteomes" id="UP001596031"/>
    </source>
</evidence>
<protein>
    <recommendedName>
        <fullName evidence="6">Cytochrome c domain-containing protein</fullName>
    </recommendedName>
</protein>
<reference evidence="8" key="1">
    <citation type="journal article" date="2019" name="Int. J. Syst. Evol. Microbiol.">
        <title>The Global Catalogue of Microorganisms (GCM) 10K type strain sequencing project: providing services to taxonomists for standard genome sequencing and annotation.</title>
        <authorList>
            <consortium name="The Broad Institute Genomics Platform"/>
            <consortium name="The Broad Institute Genome Sequencing Center for Infectious Disease"/>
            <person name="Wu L."/>
            <person name="Ma J."/>
        </authorList>
    </citation>
    <scope>NUCLEOTIDE SEQUENCE [LARGE SCALE GENOMIC DNA]</scope>
    <source>
        <strain evidence="8">CCUG 38813</strain>
    </source>
</reference>
<organism evidence="7 8">
    <name type="scientific">Massilia jejuensis</name>
    <dbReference type="NCBI Taxonomy" id="648894"/>
    <lineage>
        <taxon>Bacteria</taxon>
        <taxon>Pseudomonadati</taxon>
        <taxon>Pseudomonadota</taxon>
        <taxon>Betaproteobacteria</taxon>
        <taxon>Burkholderiales</taxon>
        <taxon>Oxalobacteraceae</taxon>
        <taxon>Telluria group</taxon>
        <taxon>Massilia</taxon>
    </lineage>
</organism>
<gene>
    <name evidence="7" type="ORF">ACFPOU_01455</name>
</gene>
<dbReference type="Proteomes" id="UP001596031">
    <property type="component" value="Unassembled WGS sequence"/>
</dbReference>